<feature type="chain" id="PRO_5045733127" evidence="1">
    <location>
        <begin position="28"/>
        <end position="318"/>
    </location>
</feature>
<evidence type="ECO:0000256" key="1">
    <source>
        <dbReference type="SAM" id="SignalP"/>
    </source>
</evidence>
<keyword evidence="4" id="KW-1185">Reference proteome</keyword>
<evidence type="ECO:0000313" key="4">
    <source>
        <dbReference type="Proteomes" id="UP001597214"/>
    </source>
</evidence>
<name>A0ABW4LP62_9BACI</name>
<proteinExistence type="predicted"/>
<gene>
    <name evidence="3" type="ORF">ACFSCX_04720</name>
</gene>
<dbReference type="CDD" id="cd10950">
    <property type="entry name" value="CE4_BsYlxY_like"/>
    <property type="match status" value="1"/>
</dbReference>
<dbReference type="PANTHER" id="PTHR10587">
    <property type="entry name" value="GLYCOSYL TRANSFERASE-RELATED"/>
    <property type="match status" value="1"/>
</dbReference>
<keyword evidence="1" id="KW-0732">Signal</keyword>
<feature type="signal peptide" evidence="1">
    <location>
        <begin position="1"/>
        <end position="27"/>
    </location>
</feature>
<dbReference type="RefSeq" id="WP_377926971.1">
    <property type="nucleotide sequence ID" value="NZ_JBHUEM010000003.1"/>
</dbReference>
<protein>
    <submittedName>
        <fullName evidence="3">Polysaccharide deacetylase family protein</fullName>
    </submittedName>
</protein>
<dbReference type="InterPro" id="IPR050248">
    <property type="entry name" value="Polysacc_deacetylase_ArnD"/>
</dbReference>
<dbReference type="Pfam" id="PF01522">
    <property type="entry name" value="Polysacc_deac_1"/>
    <property type="match status" value="1"/>
</dbReference>
<dbReference type="InterPro" id="IPR002509">
    <property type="entry name" value="NODB_dom"/>
</dbReference>
<evidence type="ECO:0000259" key="2">
    <source>
        <dbReference type="PROSITE" id="PS51677"/>
    </source>
</evidence>
<dbReference type="Gene3D" id="3.20.20.370">
    <property type="entry name" value="Glycoside hydrolase/deacetylase"/>
    <property type="match status" value="1"/>
</dbReference>
<accession>A0ABW4LP62</accession>
<dbReference type="InterPro" id="IPR014228">
    <property type="entry name" value="Spore_polysacc_deacetyl_YlxY"/>
</dbReference>
<feature type="domain" description="NodB homology" evidence="2">
    <location>
        <begin position="130"/>
        <end position="306"/>
    </location>
</feature>
<dbReference type="PANTHER" id="PTHR10587:SF80">
    <property type="entry name" value="CHITOOLIGOSACCHARIDE DEACETYLASE"/>
    <property type="match status" value="1"/>
</dbReference>
<dbReference type="SUPFAM" id="SSF88713">
    <property type="entry name" value="Glycoside hydrolase/deacetylase"/>
    <property type="match status" value="1"/>
</dbReference>
<dbReference type="EMBL" id="JBHUEM010000003">
    <property type="protein sequence ID" value="MFD1735865.1"/>
    <property type="molecule type" value="Genomic_DNA"/>
</dbReference>
<sequence>MKRMMIQLIAFSTILLLTFSSVQNPFANDYLSQMKQAAITVSTVHDDLFKEIESKKAEYEIQPQNAEIHKVWKATPGYNGLSVDVEKSYENMKKDGVFDPKRLVFKEVPPSVHLSDLPPQPIYRGHPDKQMVAFLINVAWGNEYIPTMLEILKKHKVTATFFLEGRWVKENPELAKMIVDAGHEVGNHSYSHPNLKTMTGTLVRDQLVNTNEVIEATTGVTPKWFAPPSGSYRQEVVEIASELNMRTIMWSVDTIDWQKPSPEVLINRVMQKVHPGALILMHPTESTSQSLDRLIVQIKEKKLKISNVSNLLSEKRVE</sequence>
<dbReference type="Proteomes" id="UP001597214">
    <property type="component" value="Unassembled WGS sequence"/>
</dbReference>
<comment type="caution">
    <text evidence="3">The sequence shown here is derived from an EMBL/GenBank/DDBJ whole genome shotgun (WGS) entry which is preliminary data.</text>
</comment>
<evidence type="ECO:0000313" key="3">
    <source>
        <dbReference type="EMBL" id="MFD1735865.1"/>
    </source>
</evidence>
<dbReference type="InterPro" id="IPR011330">
    <property type="entry name" value="Glyco_hydro/deAcase_b/a-brl"/>
</dbReference>
<dbReference type="PROSITE" id="PS51677">
    <property type="entry name" value="NODB"/>
    <property type="match status" value="1"/>
</dbReference>
<dbReference type="NCBIfam" id="TIGR02873">
    <property type="entry name" value="spore_ylxY"/>
    <property type="match status" value="1"/>
</dbReference>
<organism evidence="3 4">
    <name type="scientific">Bacillus salitolerans</name>
    <dbReference type="NCBI Taxonomy" id="1437434"/>
    <lineage>
        <taxon>Bacteria</taxon>
        <taxon>Bacillati</taxon>
        <taxon>Bacillota</taxon>
        <taxon>Bacilli</taxon>
        <taxon>Bacillales</taxon>
        <taxon>Bacillaceae</taxon>
        <taxon>Bacillus</taxon>
    </lineage>
</organism>
<reference evidence="4" key="1">
    <citation type="journal article" date="2019" name="Int. J. Syst. Evol. Microbiol.">
        <title>The Global Catalogue of Microorganisms (GCM) 10K type strain sequencing project: providing services to taxonomists for standard genome sequencing and annotation.</title>
        <authorList>
            <consortium name="The Broad Institute Genomics Platform"/>
            <consortium name="The Broad Institute Genome Sequencing Center for Infectious Disease"/>
            <person name="Wu L."/>
            <person name="Ma J."/>
        </authorList>
    </citation>
    <scope>NUCLEOTIDE SEQUENCE [LARGE SCALE GENOMIC DNA]</scope>
    <source>
        <strain evidence="4">CCUG 49339</strain>
    </source>
</reference>